<feature type="transmembrane region" description="Helical" evidence="1">
    <location>
        <begin position="532"/>
        <end position="550"/>
    </location>
</feature>
<dbReference type="Gene3D" id="1.20.1640.10">
    <property type="entry name" value="Multidrug efflux transporter AcrB transmembrane domain"/>
    <property type="match status" value="2"/>
</dbReference>
<keyword evidence="1" id="KW-0472">Membrane</keyword>
<dbReference type="Gene3D" id="3.30.70.1440">
    <property type="entry name" value="Multidrug efflux transporter AcrB pore domain"/>
    <property type="match status" value="1"/>
</dbReference>
<dbReference type="SUPFAM" id="SSF82693">
    <property type="entry name" value="Multidrug efflux transporter AcrB pore domain, PN1, PN2, PC1 and PC2 subdomains"/>
    <property type="match status" value="2"/>
</dbReference>
<accession>A0AAE9ZQN7</accession>
<dbReference type="Gene3D" id="3.30.2090.10">
    <property type="entry name" value="Multidrug efflux transporter AcrB TolC docking domain, DN and DC subdomains"/>
    <property type="match status" value="2"/>
</dbReference>
<evidence type="ECO:0000256" key="1">
    <source>
        <dbReference type="SAM" id="Phobius"/>
    </source>
</evidence>
<name>A0AAE9ZQN7_9BACT</name>
<protein>
    <submittedName>
        <fullName evidence="2">Efflux RND transporter permease subunit</fullName>
    </submittedName>
</protein>
<organism evidence="2 3">
    <name type="scientific">Synoicihabitans lomoniglobus</name>
    <dbReference type="NCBI Taxonomy" id="2909285"/>
    <lineage>
        <taxon>Bacteria</taxon>
        <taxon>Pseudomonadati</taxon>
        <taxon>Verrucomicrobiota</taxon>
        <taxon>Opitutia</taxon>
        <taxon>Opitutales</taxon>
        <taxon>Opitutaceae</taxon>
        <taxon>Synoicihabitans</taxon>
    </lineage>
</organism>
<dbReference type="SUPFAM" id="SSF82714">
    <property type="entry name" value="Multidrug efflux transporter AcrB TolC docking domain, DN and DC subdomains"/>
    <property type="match status" value="2"/>
</dbReference>
<feature type="transmembrane region" description="Helical" evidence="1">
    <location>
        <begin position="958"/>
        <end position="980"/>
    </location>
</feature>
<dbReference type="SUPFAM" id="SSF82866">
    <property type="entry name" value="Multidrug efflux transporter AcrB transmembrane domain"/>
    <property type="match status" value="2"/>
</dbReference>
<dbReference type="Pfam" id="PF00873">
    <property type="entry name" value="ACR_tran"/>
    <property type="match status" value="1"/>
</dbReference>
<dbReference type="PANTHER" id="PTHR32063">
    <property type="match status" value="1"/>
</dbReference>
<dbReference type="PRINTS" id="PR00702">
    <property type="entry name" value="ACRIFLAVINRP"/>
</dbReference>
<evidence type="ECO:0000313" key="2">
    <source>
        <dbReference type="EMBL" id="WED63315.1"/>
    </source>
</evidence>
<dbReference type="InterPro" id="IPR001036">
    <property type="entry name" value="Acrflvin-R"/>
</dbReference>
<feature type="transmembrane region" description="Helical" evidence="1">
    <location>
        <begin position="12"/>
        <end position="32"/>
    </location>
</feature>
<reference evidence="2" key="1">
    <citation type="submission" date="2023-03" db="EMBL/GenBank/DDBJ databases">
        <title>Lomoglobus Profundus gen. nov., sp. nov., a novel member of the phylum Verrucomicrobia, isolated from deep-marine sediment of South China Sea.</title>
        <authorList>
            <person name="Ahmad T."/>
            <person name="Ishaq S.E."/>
            <person name="Wang F."/>
        </authorList>
    </citation>
    <scope>NUCLEOTIDE SEQUENCE</scope>
    <source>
        <strain evidence="2">LMO-M01</strain>
    </source>
</reference>
<feature type="transmembrane region" description="Helical" evidence="1">
    <location>
        <begin position="885"/>
        <end position="909"/>
    </location>
</feature>
<feature type="transmembrane region" description="Helical" evidence="1">
    <location>
        <begin position="358"/>
        <end position="377"/>
    </location>
</feature>
<gene>
    <name evidence="2" type="ORF">PXH66_13335</name>
</gene>
<keyword evidence="1" id="KW-0812">Transmembrane</keyword>
<sequence length="1043" mass="112359">MPLTETSVKRPVATAMVFLIIITLGISGLRHLPIDLLPPIEFPQLTVAIDYPGVGPQEIEEIITREVENAVSGVPGVEQVRSRSEEGESRVTLDFTRGTNLDEAANDLRAALEPIRDDLPPDIEPPRVWKFNPNDFPVVIVGVTSSTWDLQELTLILDREITKRFEQLPGVGRVDVWGGVERQVRVDLKRDRLNASQLSSADVRAALTAGNVNLPGGNVVSGVQQLYVRTLGEYTDLEQVRSTVVSRRDGKPIRVGDVADVSFGYADFERLVMIDGKPMLRIPVRKQNGANTVAVSAAVRAEVDRINTERPDLHMLIATDQSTFIEGSISNVANSAGWGALFAVGILYAFLRRGSSTFIIAAAIPISIIATFGLLYFNGLTLNQMSFGGLALGIGLVVDNAVVVLENITRLREEGKDRQTAALIGTKEVAGAIVASTLTTTVIFLPVVFMRTVTGVIFQQLALVVVFALFCSLLVGLTLVPMLASKLLDRSGKAARAKQSAAAKSAAPSGFSAVEHRYARVLGWAIHHKPRVIGGSLLAVAIAALAFPLIPVELAPQTEADEIDVDIRMADGTNIAVLRRYLAELEAIVAVNVPAEAIRHFSQEIRDGRAEVEIAMAPDSPISAADLADQLRAATDGRIPGADIRVDAQSGLWILRMIFRGSGGNEDVSLQLRGYDLDQAQRVGREIQKAIETLSGIEGVRVGREEGRPEQNLIFNREKLAELGLNIREVASILQTNVGGSRAGAYRIGGDEFPILVRLRAQDRQSVQSLDNIPVRLPSGETIPLSAVVDKEASRGPPEIDRINGQRITYVTANLAKGVALGDAVDRIRARLSDVTIPPGLSLYFGGAYEEQAKSAADFRLSIMIAILLIYMVMAAQFERFLDPMVVLCSVPLALIGVVPTLLITGTTINMQSLMGLIMLTGIVVNNAIVLVDYINLLRRDEGLAMADAVQKAGARRLRPILMTTMTTVLGLLPLAIGWGTGAEIQASLARVVLGGLVASTLVTLIFIPVLYVGSHDLLARWKARKSDQSSALSGRPAPATGR</sequence>
<dbReference type="PANTHER" id="PTHR32063:SF0">
    <property type="entry name" value="SWARMING MOTILITY PROTEIN SWRC"/>
    <property type="match status" value="1"/>
</dbReference>
<feature type="transmembrane region" description="Helical" evidence="1">
    <location>
        <begin position="389"/>
        <end position="408"/>
    </location>
</feature>
<dbReference type="Proteomes" id="UP001218638">
    <property type="component" value="Chromosome"/>
</dbReference>
<proteinExistence type="predicted"/>
<dbReference type="GO" id="GO:0042910">
    <property type="term" value="F:xenobiotic transmembrane transporter activity"/>
    <property type="evidence" value="ECO:0007669"/>
    <property type="project" value="TreeGrafter"/>
</dbReference>
<dbReference type="RefSeq" id="WP_330928667.1">
    <property type="nucleotide sequence ID" value="NZ_CP119075.1"/>
</dbReference>
<keyword evidence="1" id="KW-1133">Transmembrane helix</keyword>
<dbReference type="AlphaFoldDB" id="A0AAE9ZQN7"/>
<dbReference type="GO" id="GO:0005886">
    <property type="term" value="C:plasma membrane"/>
    <property type="evidence" value="ECO:0007669"/>
    <property type="project" value="TreeGrafter"/>
</dbReference>
<keyword evidence="3" id="KW-1185">Reference proteome</keyword>
<evidence type="ECO:0000313" key="3">
    <source>
        <dbReference type="Proteomes" id="UP001218638"/>
    </source>
</evidence>
<dbReference type="EMBL" id="CP119075">
    <property type="protein sequence ID" value="WED63315.1"/>
    <property type="molecule type" value="Genomic_DNA"/>
</dbReference>
<dbReference type="Gene3D" id="3.30.70.1430">
    <property type="entry name" value="Multidrug efflux transporter AcrB pore domain"/>
    <property type="match status" value="2"/>
</dbReference>
<feature type="transmembrane region" description="Helical" evidence="1">
    <location>
        <begin position="915"/>
        <end position="937"/>
    </location>
</feature>
<dbReference type="Gene3D" id="3.30.70.1320">
    <property type="entry name" value="Multidrug efflux transporter AcrB pore domain like"/>
    <property type="match status" value="1"/>
</dbReference>
<feature type="transmembrane region" description="Helical" evidence="1">
    <location>
        <begin position="992"/>
        <end position="1013"/>
    </location>
</feature>
<dbReference type="InterPro" id="IPR027463">
    <property type="entry name" value="AcrB_DN_DC_subdom"/>
</dbReference>
<feature type="transmembrane region" description="Helical" evidence="1">
    <location>
        <begin position="332"/>
        <end position="351"/>
    </location>
</feature>
<feature type="transmembrane region" description="Helical" evidence="1">
    <location>
        <begin position="461"/>
        <end position="484"/>
    </location>
</feature>
<feature type="transmembrane region" description="Helical" evidence="1">
    <location>
        <begin position="429"/>
        <end position="449"/>
    </location>
</feature>
<dbReference type="KEGG" id="slom:PXH66_13335"/>
<feature type="transmembrane region" description="Helical" evidence="1">
    <location>
        <begin position="859"/>
        <end position="878"/>
    </location>
</feature>